<accession>A0A165DBU2</accession>
<reference evidence="2 3" key="1">
    <citation type="journal article" date="2016" name="Mol. Biol. Evol.">
        <title>Comparative Genomics of Early-Diverging Mushroom-Forming Fungi Provides Insights into the Origins of Lignocellulose Decay Capabilities.</title>
        <authorList>
            <person name="Nagy L.G."/>
            <person name="Riley R."/>
            <person name="Tritt A."/>
            <person name="Adam C."/>
            <person name="Daum C."/>
            <person name="Floudas D."/>
            <person name="Sun H."/>
            <person name="Yadav J.S."/>
            <person name="Pangilinan J."/>
            <person name="Larsson K.H."/>
            <person name="Matsuura K."/>
            <person name="Barry K."/>
            <person name="Labutti K."/>
            <person name="Kuo R."/>
            <person name="Ohm R.A."/>
            <person name="Bhattacharya S.S."/>
            <person name="Shirouzu T."/>
            <person name="Yoshinaga Y."/>
            <person name="Martin F.M."/>
            <person name="Grigoriev I.V."/>
            <person name="Hibbett D.S."/>
        </authorList>
    </citation>
    <scope>NUCLEOTIDE SEQUENCE [LARGE SCALE GENOMIC DNA]</scope>
    <source>
        <strain evidence="2 3">HHB12029</strain>
    </source>
</reference>
<evidence type="ECO:0000313" key="3">
    <source>
        <dbReference type="Proteomes" id="UP000077266"/>
    </source>
</evidence>
<evidence type="ECO:0000256" key="1">
    <source>
        <dbReference type="ARBA" id="ARBA00023002"/>
    </source>
</evidence>
<dbReference type="PANTHER" id="PTHR47534:SF3">
    <property type="entry name" value="ALCOHOL DEHYDROGENASE-LIKE C-TERMINAL DOMAIN-CONTAINING PROTEIN"/>
    <property type="match status" value="1"/>
</dbReference>
<dbReference type="Gene3D" id="3.40.50.720">
    <property type="entry name" value="NAD(P)-binding Rossmann-like Domain"/>
    <property type="match status" value="1"/>
</dbReference>
<dbReference type="InterPro" id="IPR052228">
    <property type="entry name" value="Sec_Metab_Biosynth_Oxidored"/>
</dbReference>
<organism evidence="2 3">
    <name type="scientific">Exidia glandulosa HHB12029</name>
    <dbReference type="NCBI Taxonomy" id="1314781"/>
    <lineage>
        <taxon>Eukaryota</taxon>
        <taxon>Fungi</taxon>
        <taxon>Dikarya</taxon>
        <taxon>Basidiomycota</taxon>
        <taxon>Agaricomycotina</taxon>
        <taxon>Agaricomycetes</taxon>
        <taxon>Auriculariales</taxon>
        <taxon>Exidiaceae</taxon>
        <taxon>Exidia</taxon>
    </lineage>
</organism>
<dbReference type="SUPFAM" id="SSF51735">
    <property type="entry name" value="NAD(P)-binding Rossmann-fold domains"/>
    <property type="match status" value="1"/>
</dbReference>
<keyword evidence="1" id="KW-0560">Oxidoreductase</keyword>
<dbReference type="InParanoid" id="A0A165DBU2"/>
<dbReference type="PRINTS" id="PR00081">
    <property type="entry name" value="GDHRDH"/>
</dbReference>
<dbReference type="OrthoDB" id="2898509at2759"/>
<protein>
    <submittedName>
        <fullName evidence="2">NAD(P)-binding protein</fullName>
    </submittedName>
</protein>
<sequence>MPVALTAVQASNAQYAPSFRPVIVVFGGTSGIGAGIVRAFATHIPPHTGAHIVVVGRSKPAADALIASLPSNSNSQYDFVRVDALLVHDLRVFIRQELFGTLGLKKINYLVLSQGELKLDSTARTSEGFHPTISLMMYGRARAALDLAPLLQAAAAAGEDARILSVAAAGTGGAINLDDVALDKMGSIALRGAMITYIDICVASLAQRFPDFAVTHVQPGFVKTGLARGLPWYLRPLWNFLEWAFAMTADESGERMMMILVDPASKKGAFAKDHHNQPVAPNKYFDETAREVVWKSIEQRSDL</sequence>
<keyword evidence="3" id="KW-1185">Reference proteome</keyword>
<name>A0A165DBU2_EXIGL</name>
<evidence type="ECO:0000313" key="2">
    <source>
        <dbReference type="EMBL" id="KZV84185.1"/>
    </source>
</evidence>
<dbReference type="InterPro" id="IPR002347">
    <property type="entry name" value="SDR_fam"/>
</dbReference>
<dbReference type="GO" id="GO:0016491">
    <property type="term" value="F:oxidoreductase activity"/>
    <property type="evidence" value="ECO:0007669"/>
    <property type="project" value="UniProtKB-KW"/>
</dbReference>
<dbReference type="AlphaFoldDB" id="A0A165DBU2"/>
<dbReference type="EMBL" id="KV426236">
    <property type="protein sequence ID" value="KZV84185.1"/>
    <property type="molecule type" value="Genomic_DNA"/>
</dbReference>
<proteinExistence type="predicted"/>
<gene>
    <name evidence="2" type="ORF">EXIGLDRAFT_727537</name>
</gene>
<dbReference type="Proteomes" id="UP000077266">
    <property type="component" value="Unassembled WGS sequence"/>
</dbReference>
<dbReference type="STRING" id="1314781.A0A165DBU2"/>
<dbReference type="InterPro" id="IPR036291">
    <property type="entry name" value="NAD(P)-bd_dom_sf"/>
</dbReference>
<dbReference type="PANTHER" id="PTHR47534">
    <property type="entry name" value="YALI0E05731P"/>
    <property type="match status" value="1"/>
</dbReference>